<feature type="domain" description="Cadherin" evidence="15">
    <location>
        <begin position="78"/>
        <end position="143"/>
    </location>
</feature>
<proteinExistence type="predicted"/>
<dbReference type="PROSITE" id="PS50268">
    <property type="entry name" value="CADHERIN_2"/>
    <property type="match status" value="15"/>
</dbReference>
<evidence type="ECO:0000256" key="8">
    <source>
        <dbReference type="ARBA" id="ARBA00022889"/>
    </source>
</evidence>
<dbReference type="SMART" id="SM00112">
    <property type="entry name" value="CA"/>
    <property type="match status" value="15"/>
</dbReference>
<feature type="domain" description="Cadherin" evidence="15">
    <location>
        <begin position="902"/>
        <end position="1006"/>
    </location>
</feature>
<dbReference type="InterPro" id="IPR050174">
    <property type="entry name" value="Protocadherin/Cadherin-CA"/>
</dbReference>
<keyword evidence="5 14" id="KW-0732">Signal</keyword>
<evidence type="ECO:0000256" key="7">
    <source>
        <dbReference type="ARBA" id="ARBA00022837"/>
    </source>
</evidence>
<dbReference type="PANTHER" id="PTHR24028:SF328">
    <property type="entry name" value="CADHERIN-3"/>
    <property type="match status" value="1"/>
</dbReference>
<dbReference type="FunFam" id="2.60.40.60:FF:000024">
    <property type="entry name" value="FAT atypical cadherin 3"/>
    <property type="match status" value="1"/>
</dbReference>
<feature type="domain" description="Cadherin" evidence="15">
    <location>
        <begin position="1111"/>
        <end position="1219"/>
    </location>
</feature>
<dbReference type="GO" id="GO:0048589">
    <property type="term" value="P:developmental growth"/>
    <property type="evidence" value="ECO:0007669"/>
    <property type="project" value="UniProtKB-ARBA"/>
</dbReference>
<feature type="domain" description="Cadherin" evidence="15">
    <location>
        <begin position="695"/>
        <end position="901"/>
    </location>
</feature>
<dbReference type="GO" id="GO:0008104">
    <property type="term" value="P:intracellular protein localization"/>
    <property type="evidence" value="ECO:0007669"/>
    <property type="project" value="UniProtKB-ARBA"/>
</dbReference>
<feature type="domain" description="Cadherin" evidence="15">
    <location>
        <begin position="144"/>
        <end position="257"/>
    </location>
</feature>
<evidence type="ECO:0000256" key="3">
    <source>
        <dbReference type="ARBA" id="ARBA00022536"/>
    </source>
</evidence>
<evidence type="ECO:0000256" key="13">
    <source>
        <dbReference type="PROSITE-ProRule" id="PRU00043"/>
    </source>
</evidence>
<dbReference type="GO" id="GO:0009887">
    <property type="term" value="P:animal organ morphogenesis"/>
    <property type="evidence" value="ECO:0007669"/>
    <property type="project" value="UniProtKB-ARBA"/>
</dbReference>
<dbReference type="FunFam" id="2.60.40.60:FF:000143">
    <property type="entry name" value="FAT atypical cadherin 4"/>
    <property type="match status" value="1"/>
</dbReference>
<keyword evidence="12" id="KW-0325">Glycoprotein</keyword>
<feature type="domain" description="Cadherin" evidence="15">
    <location>
        <begin position="1220"/>
        <end position="1325"/>
    </location>
</feature>
<feature type="chain" id="PRO_5035304245" description="Cadherin domain-containing protein" evidence="14">
    <location>
        <begin position="25"/>
        <end position="1751"/>
    </location>
</feature>
<dbReference type="FunFam" id="2.60.40.60:FF:000033">
    <property type="entry name" value="FAT atypical cadherin 1"/>
    <property type="match status" value="2"/>
</dbReference>
<evidence type="ECO:0000256" key="12">
    <source>
        <dbReference type="ARBA" id="ARBA00023180"/>
    </source>
</evidence>
<reference evidence="16" key="1">
    <citation type="submission" date="2021-06" db="EMBL/GenBank/DDBJ databases">
        <authorList>
            <person name="Hodson N. C."/>
            <person name="Mongue J. A."/>
            <person name="Jaron S. K."/>
        </authorList>
    </citation>
    <scope>NUCLEOTIDE SEQUENCE</scope>
</reference>
<evidence type="ECO:0000313" key="17">
    <source>
        <dbReference type="Proteomes" id="UP000708208"/>
    </source>
</evidence>
<feature type="domain" description="Cadherin" evidence="15">
    <location>
        <begin position="587"/>
        <end position="694"/>
    </location>
</feature>
<feature type="domain" description="Cadherin" evidence="15">
    <location>
        <begin position="1647"/>
        <end position="1736"/>
    </location>
</feature>
<dbReference type="OrthoDB" id="6252479at2759"/>
<dbReference type="PROSITE" id="PS00232">
    <property type="entry name" value="CADHERIN_1"/>
    <property type="match status" value="7"/>
</dbReference>
<dbReference type="FunFam" id="2.60.40.60:FF:000039">
    <property type="entry name" value="FAT atypical cadherin 3"/>
    <property type="match status" value="1"/>
</dbReference>
<name>A0A8J2PHQ3_9HEXA</name>
<feature type="domain" description="Cadherin" evidence="15">
    <location>
        <begin position="1432"/>
        <end position="1540"/>
    </location>
</feature>
<dbReference type="PANTHER" id="PTHR24028">
    <property type="entry name" value="CADHERIN-87A"/>
    <property type="match status" value="1"/>
</dbReference>
<keyword evidence="4" id="KW-0812">Transmembrane</keyword>
<dbReference type="FunFam" id="2.60.40.60:FF:000108">
    <property type="entry name" value="FAT atypical cadherin 4"/>
    <property type="match status" value="1"/>
</dbReference>
<evidence type="ECO:0000256" key="14">
    <source>
        <dbReference type="SAM" id="SignalP"/>
    </source>
</evidence>
<evidence type="ECO:0000256" key="11">
    <source>
        <dbReference type="ARBA" id="ARBA00023157"/>
    </source>
</evidence>
<dbReference type="InterPro" id="IPR020894">
    <property type="entry name" value="Cadherin_CS"/>
</dbReference>
<evidence type="ECO:0000256" key="10">
    <source>
        <dbReference type="ARBA" id="ARBA00023136"/>
    </source>
</evidence>
<dbReference type="GO" id="GO:0005886">
    <property type="term" value="C:plasma membrane"/>
    <property type="evidence" value="ECO:0007669"/>
    <property type="project" value="UniProtKB-SubCell"/>
</dbReference>
<dbReference type="GO" id="GO:0007163">
    <property type="term" value="P:establishment or maintenance of cell polarity"/>
    <property type="evidence" value="ECO:0007669"/>
    <property type="project" value="UniProtKB-ARBA"/>
</dbReference>
<dbReference type="FunFam" id="2.60.40.60:FF:000340">
    <property type="entry name" value="Protocadherin Fat 4"/>
    <property type="match status" value="1"/>
</dbReference>
<dbReference type="FunFam" id="2.60.40.60:FF:000007">
    <property type="entry name" value="Protocadherin alpha 2"/>
    <property type="match status" value="1"/>
</dbReference>
<evidence type="ECO:0000256" key="1">
    <source>
        <dbReference type="ARBA" id="ARBA00004251"/>
    </source>
</evidence>
<dbReference type="CDD" id="cd11304">
    <property type="entry name" value="Cadherin_repeat"/>
    <property type="match status" value="16"/>
</dbReference>
<dbReference type="FunFam" id="2.60.40.60:FF:000134">
    <property type="entry name" value="protocadherin Fat 4"/>
    <property type="match status" value="1"/>
</dbReference>
<feature type="signal peptide" evidence="14">
    <location>
        <begin position="1"/>
        <end position="24"/>
    </location>
</feature>
<dbReference type="GO" id="GO:0001736">
    <property type="term" value="P:establishment of planar polarity"/>
    <property type="evidence" value="ECO:0007669"/>
    <property type="project" value="UniProtKB-ARBA"/>
</dbReference>
<protein>
    <recommendedName>
        <fullName evidence="15">Cadherin domain-containing protein</fullName>
    </recommendedName>
</protein>
<keyword evidence="11" id="KW-1015">Disulfide bond</keyword>
<evidence type="ECO:0000256" key="9">
    <source>
        <dbReference type="ARBA" id="ARBA00022989"/>
    </source>
</evidence>
<dbReference type="FunFam" id="2.60.40.60:FF:000020">
    <property type="entry name" value="Dachsous cadherin-related 1b"/>
    <property type="match status" value="2"/>
</dbReference>
<dbReference type="GO" id="GO:0007399">
    <property type="term" value="P:nervous system development"/>
    <property type="evidence" value="ECO:0007669"/>
    <property type="project" value="UniProtKB-ARBA"/>
</dbReference>
<evidence type="ECO:0000256" key="5">
    <source>
        <dbReference type="ARBA" id="ARBA00022729"/>
    </source>
</evidence>
<keyword evidence="9" id="KW-1133">Transmembrane helix</keyword>
<dbReference type="FunFam" id="2.60.40.60:FF:000081">
    <property type="entry name" value="protocadherin Fat 4"/>
    <property type="match status" value="1"/>
</dbReference>
<accession>A0A8J2PHQ3</accession>
<evidence type="ECO:0000256" key="6">
    <source>
        <dbReference type="ARBA" id="ARBA00022737"/>
    </source>
</evidence>
<dbReference type="InterPro" id="IPR002126">
    <property type="entry name" value="Cadherin-like_dom"/>
</dbReference>
<comment type="subcellular location">
    <subcellularLocation>
        <location evidence="1">Cell membrane</location>
        <topology evidence="1">Single-pass type I membrane protein</topology>
    </subcellularLocation>
</comment>
<evidence type="ECO:0000256" key="4">
    <source>
        <dbReference type="ARBA" id="ARBA00022692"/>
    </source>
</evidence>
<evidence type="ECO:0000259" key="15">
    <source>
        <dbReference type="PROSITE" id="PS50268"/>
    </source>
</evidence>
<comment type="caution">
    <text evidence="16">The sequence shown here is derived from an EMBL/GenBank/DDBJ whole genome shotgun (WGS) entry which is preliminary data.</text>
</comment>
<feature type="domain" description="Cadherin" evidence="15">
    <location>
        <begin position="258"/>
        <end position="369"/>
    </location>
</feature>
<keyword evidence="2" id="KW-1003">Cell membrane</keyword>
<dbReference type="EMBL" id="CAJVCH010351265">
    <property type="protein sequence ID" value="CAG7815710.1"/>
    <property type="molecule type" value="Genomic_DNA"/>
</dbReference>
<dbReference type="Pfam" id="PF00028">
    <property type="entry name" value="Cadherin"/>
    <property type="match status" value="15"/>
</dbReference>
<feature type="domain" description="Cadherin" evidence="15">
    <location>
        <begin position="1327"/>
        <end position="1431"/>
    </location>
</feature>
<keyword evidence="10" id="KW-0472">Membrane</keyword>
<keyword evidence="17" id="KW-1185">Reference proteome</keyword>
<keyword evidence="6" id="KW-0677">Repeat</keyword>
<feature type="domain" description="Cadherin" evidence="15">
    <location>
        <begin position="1548"/>
        <end position="1646"/>
    </location>
</feature>
<evidence type="ECO:0000256" key="2">
    <source>
        <dbReference type="ARBA" id="ARBA00022475"/>
    </source>
</evidence>
<gene>
    <name evidence="16" type="ORF">AFUS01_LOCUS26374</name>
</gene>
<keyword evidence="8" id="KW-0130">Cell adhesion</keyword>
<feature type="domain" description="Cadherin" evidence="15">
    <location>
        <begin position="1007"/>
        <end position="1110"/>
    </location>
</feature>
<sequence length="1751" mass="192827">MLCLRRVILYGLLISVSHCLLIHAQGPGPGHFLDPFPLDQQPGDSAYSRAVDTRVQFVVKEGLPPGTFVGRIPTKPGFTYRFNENLNVFKLNGTTGEIRTAKEIDREALPSDQFDLVVLSSQPTYPIDLRITVEDVNDNSPNFPSEQVEVKFSEGANPGTLVFLDPAEDLDTGINDVTTEYKILDGNDDNHFRLVVTTNPSGEPPFLHLETTGKLDRETKAFYTLNISAQDGGNPPRFGYLKVNVVIDDSNDNSPNFDHSDYVVSLNESVPPGTVVLQVTATDNDEGDNARITYYLAESEAQFTVDPDTGVVSTTQILNCQQNCPQNQQSCPKSCVFTVFARDHGIPRQDGRTYITVNLLDSNDHDPTLIIRYFPPTASSASVDENAQNDSVVAAISVVDMDEGPNGETVVKIVSGNELEHFRLESTPSFQLVRVNGILDREKISKYNLTIVATDKGTPPRSSTTFLIIRINDVNDHNPNFLKTEYSAVLRELVPIGTYVASITATDEDTGINSQVYYSIVSGNEKMWFHIDPNSGLLTTRAPLDREQQGTIRLKISARDGGPNPKWAHAQIKITILDDNDEKPQLVDENLTVSLSEEAPPGSLVATLTASDHDQGTNGTVSYYLSPESENAYPGFFQVDASNGRLVSRLKFDREALSTYNVQVIAKDQGVPALSSTATVHLIISDVNDNDPRIYPVEYFVPIREDTPVNTNIVSIRAQDPDEGTNAQIHFAIDSGSDGFFSIDDSTGIITINKDLKSSKKRKFKLLVSAKDGGGRKSEEGIVLIEFLSDLEILKCKQDVYNFSIVEDAGNRMRDGKDVGKVECIPSRKEKGMLRYTINSGDEERIFSIDETTGAIRSTKIVDREVKGTYNLTILARNQNSYGSFYAIIQIEDVNDHVPKLESSRVVTEIQENSPIGSDVYLVKATDPDVGENARINYSLTVNPENVFVIDSSNGLISLNKPLRFSPDLTQITIEVTARDNGIPSLSSRMSILLKIMDYNNHSPIFDHSSYETSLLETTSVNSRFFALQATDQDTGKNAQISYEIVDGNGAQKFGVFPDGYLYVKTPLDREEQDYFSLTVMARDNGIPQRSSTVSVVIFLIDENDNPPIFTNSTFTFYIAENEPPDTYVGKITATDSDVGRNAELTYSIHSIQSDFIIDAKNGFVKSLKSFDRENLLQTTGQDFIALEIIVQDSGSVRLSDKAQMIIYVTDVNDNPPIFLRSSYSAQISEGAPLGSQVVRVIASDIDEGLNGDIFYYLKEGNDGDVFKIDTTTGQIILAKHLDRESQPQYTLTVIAQDTAENNPLSSSTSVKIDVLDENDNCPEFSTQSDSRISIIETTPVNTELIKFHASDPDMGLNQQVSLSITGGNRHETFRIDPKSGSLYLNKPLDFERYSSYTLNITASDAGNPRLSTSTPFQVLVQDYNDNAPMFPSTAIVRQIQEGISINTPIVTVSAEDPDSGLNGKVKYSIVAQDPEGNHFGIDPNQGVIHTLKAIDREFADTFRLTVVATDQAIPTSIRLSAEKLVTVIVEDVNDNSPNFVSMNAALLTKGTEKNVEIARVRAKDLDSESNGVVTYEMISGDSSLFKLNRNTGSLSLKRGVGDVQPRYQLTIRATDEAIQSQRKSSDLYLSILGVSDKSNSGLLTFSQATYKGSVLENEPIGSSILTVVASHSDKSFGGNNPQIEYYITNITSKNGDMQDKLFDIDLRRGILSTAAILDREMGVWKFQLEIYAIVVSTRGLHTTSAKVCVL</sequence>
<feature type="domain" description="Cadherin" evidence="15">
    <location>
        <begin position="375"/>
        <end position="481"/>
    </location>
</feature>
<feature type="domain" description="Cadherin" evidence="15">
    <location>
        <begin position="482"/>
        <end position="586"/>
    </location>
</feature>
<evidence type="ECO:0000313" key="16">
    <source>
        <dbReference type="EMBL" id="CAG7815710.1"/>
    </source>
</evidence>
<keyword evidence="3" id="KW-0245">EGF-like domain</keyword>
<organism evidence="16 17">
    <name type="scientific">Allacma fusca</name>
    <dbReference type="NCBI Taxonomy" id="39272"/>
    <lineage>
        <taxon>Eukaryota</taxon>
        <taxon>Metazoa</taxon>
        <taxon>Ecdysozoa</taxon>
        <taxon>Arthropoda</taxon>
        <taxon>Hexapoda</taxon>
        <taxon>Collembola</taxon>
        <taxon>Symphypleona</taxon>
        <taxon>Sminthuridae</taxon>
        <taxon>Allacma</taxon>
    </lineage>
</organism>
<dbReference type="GO" id="GO:0007156">
    <property type="term" value="P:homophilic cell adhesion via plasma membrane adhesion molecules"/>
    <property type="evidence" value="ECO:0007669"/>
    <property type="project" value="InterPro"/>
</dbReference>
<dbReference type="Pfam" id="PF25374">
    <property type="entry name" value="Cadherin_FAT4_N"/>
    <property type="match status" value="1"/>
</dbReference>
<dbReference type="GO" id="GO:0005509">
    <property type="term" value="F:calcium ion binding"/>
    <property type="evidence" value="ECO:0007669"/>
    <property type="project" value="UniProtKB-UniRule"/>
</dbReference>
<dbReference type="FunFam" id="2.60.40.60:FF:000321">
    <property type="entry name" value="Cadherin-related tumor suppressor"/>
    <property type="match status" value="1"/>
</dbReference>
<dbReference type="Proteomes" id="UP000708208">
    <property type="component" value="Unassembled WGS sequence"/>
</dbReference>
<keyword evidence="7 13" id="KW-0106">Calcium</keyword>